<proteinExistence type="predicted"/>
<accession>A0A8H6KVW4</accession>
<dbReference type="AlphaFoldDB" id="A0A8H6KVW4"/>
<dbReference type="Proteomes" id="UP000654918">
    <property type="component" value="Unassembled WGS sequence"/>
</dbReference>
<dbReference type="InterPro" id="IPR053157">
    <property type="entry name" value="Sterol_Uptake_Regulator"/>
</dbReference>
<evidence type="ECO:0000313" key="5">
    <source>
        <dbReference type="Proteomes" id="UP000654918"/>
    </source>
</evidence>
<dbReference type="InterPro" id="IPR036864">
    <property type="entry name" value="Zn2-C6_fun-type_DNA-bd_sf"/>
</dbReference>
<evidence type="ECO:0000256" key="1">
    <source>
        <dbReference type="ARBA" id="ARBA00023242"/>
    </source>
</evidence>
<keyword evidence="5" id="KW-1185">Reference proteome</keyword>
<evidence type="ECO:0000256" key="2">
    <source>
        <dbReference type="SAM" id="MobiDB-lite"/>
    </source>
</evidence>
<feature type="compositionally biased region" description="Basic residues" evidence="2">
    <location>
        <begin position="14"/>
        <end position="23"/>
    </location>
</feature>
<feature type="region of interest" description="Disordered" evidence="2">
    <location>
        <begin position="1"/>
        <end position="23"/>
    </location>
</feature>
<dbReference type="InterPro" id="IPR001138">
    <property type="entry name" value="Zn2Cys6_DnaBD"/>
</dbReference>
<dbReference type="SMART" id="SM00066">
    <property type="entry name" value="GAL4"/>
    <property type="match status" value="1"/>
</dbReference>
<dbReference type="PROSITE" id="PS50048">
    <property type="entry name" value="ZN2_CY6_FUNGAL_2"/>
    <property type="match status" value="1"/>
</dbReference>
<comment type="caution">
    <text evidence="4">The sequence shown here is derived from an EMBL/GenBank/DDBJ whole genome shotgun (WGS) entry which is preliminary data.</text>
</comment>
<keyword evidence="1" id="KW-0539">Nucleus</keyword>
<sequence>MAPPSSTPADNDARKRKAHKKSRRGCGNCKLRRVKCDENKPRCEKCTAYGVTCSYGPASDAALSVEVGFKVDLTTRAPPSSPCPHPYLSPRLPCAGSIESSDAAYQLTPADVRLLERFQKRTVLTLGTPAGRDVYERKTLPLALCHPFLMHIILATTHLHDTSSSLSCPPSSNAAFAYHWYRGVSMLHRKLSRLVAPSERDALWVAAALVGVSSFANVADSPAESWPLRPESPSDLDWMKLSDGKKQVWKLTDPRRAGGAFRDVADDLYARFMAPTTPPAAERAERMTYLESHLPDGFVELYDLREMPPDENPYWTAAEALASCWGVPTGPSPREAVVPFLGFITRLDPRFRRLLERRDERAMLMLVYWYARVCDRRFWWMWRRAVLETRAICEFLERRWRGRWEVALIALPRTMAASCPL</sequence>
<dbReference type="CDD" id="cd00067">
    <property type="entry name" value="GAL4"/>
    <property type="match status" value="1"/>
</dbReference>
<dbReference type="Gene3D" id="4.10.240.10">
    <property type="entry name" value="Zn(2)-C6 fungal-type DNA-binding domain"/>
    <property type="match status" value="1"/>
</dbReference>
<dbReference type="GO" id="GO:0001228">
    <property type="term" value="F:DNA-binding transcription activator activity, RNA polymerase II-specific"/>
    <property type="evidence" value="ECO:0007669"/>
    <property type="project" value="TreeGrafter"/>
</dbReference>
<organism evidence="4 5">
    <name type="scientific">Colletotrichum plurivorum</name>
    <dbReference type="NCBI Taxonomy" id="2175906"/>
    <lineage>
        <taxon>Eukaryota</taxon>
        <taxon>Fungi</taxon>
        <taxon>Dikarya</taxon>
        <taxon>Ascomycota</taxon>
        <taxon>Pezizomycotina</taxon>
        <taxon>Sordariomycetes</taxon>
        <taxon>Hypocreomycetidae</taxon>
        <taxon>Glomerellales</taxon>
        <taxon>Glomerellaceae</taxon>
        <taxon>Colletotrichum</taxon>
        <taxon>Colletotrichum orchidearum species complex</taxon>
    </lineage>
</organism>
<dbReference type="PANTHER" id="PTHR47784">
    <property type="entry name" value="STEROL UPTAKE CONTROL PROTEIN 2"/>
    <property type="match status" value="1"/>
</dbReference>
<feature type="domain" description="Zn(2)-C6 fungal-type" evidence="3">
    <location>
        <begin position="25"/>
        <end position="55"/>
    </location>
</feature>
<dbReference type="PROSITE" id="PS00463">
    <property type="entry name" value="ZN2_CY6_FUNGAL_1"/>
    <property type="match status" value="1"/>
</dbReference>
<reference evidence="4" key="1">
    <citation type="journal article" date="2020" name="Phytopathology">
        <title>Genome Sequence Resources of Colletotrichum truncatum, C. plurivorum, C. musicola, and C. sojae: Four Species Pathogenic to Soybean (Glycine max).</title>
        <authorList>
            <person name="Rogerio F."/>
            <person name="Boufleur T.R."/>
            <person name="Ciampi-Guillardi M."/>
            <person name="Sukno S.A."/>
            <person name="Thon M.R."/>
            <person name="Massola Junior N.S."/>
            <person name="Baroncelli R."/>
        </authorList>
    </citation>
    <scope>NUCLEOTIDE SEQUENCE</scope>
    <source>
        <strain evidence="4">LFN00145</strain>
    </source>
</reference>
<dbReference type="Pfam" id="PF00172">
    <property type="entry name" value="Zn_clus"/>
    <property type="match status" value="1"/>
</dbReference>
<name>A0A8H6KVW4_9PEZI</name>
<protein>
    <submittedName>
        <fullName evidence="4">C6 finger domain-containing protein</fullName>
    </submittedName>
</protein>
<dbReference type="SUPFAM" id="SSF57701">
    <property type="entry name" value="Zn2/Cys6 DNA-binding domain"/>
    <property type="match status" value="1"/>
</dbReference>
<dbReference type="PANTHER" id="PTHR47784:SF9">
    <property type="entry name" value="ZN(II)2CYS6 TRANSCRIPTION FACTOR (EUROFUNG)"/>
    <property type="match status" value="1"/>
</dbReference>
<dbReference type="EMBL" id="WIGO01000020">
    <property type="protein sequence ID" value="KAF6838221.1"/>
    <property type="molecule type" value="Genomic_DNA"/>
</dbReference>
<evidence type="ECO:0000313" key="4">
    <source>
        <dbReference type="EMBL" id="KAF6838221.1"/>
    </source>
</evidence>
<evidence type="ECO:0000259" key="3">
    <source>
        <dbReference type="PROSITE" id="PS50048"/>
    </source>
</evidence>
<dbReference type="GO" id="GO:0008270">
    <property type="term" value="F:zinc ion binding"/>
    <property type="evidence" value="ECO:0007669"/>
    <property type="project" value="InterPro"/>
</dbReference>
<gene>
    <name evidence="4" type="ORF">CPLU01_02582</name>
</gene>